<evidence type="ECO:0000256" key="5">
    <source>
        <dbReference type="ARBA" id="ARBA00023242"/>
    </source>
</evidence>
<evidence type="ECO:0000256" key="1">
    <source>
        <dbReference type="ARBA" id="ARBA00004123"/>
    </source>
</evidence>
<dbReference type="GO" id="GO:0030036">
    <property type="term" value="P:actin cytoskeleton organization"/>
    <property type="evidence" value="ECO:0007669"/>
    <property type="project" value="TreeGrafter"/>
</dbReference>
<feature type="region of interest" description="Disordered" evidence="7">
    <location>
        <begin position="739"/>
        <end position="762"/>
    </location>
</feature>
<dbReference type="CDD" id="cd08368">
    <property type="entry name" value="LIM"/>
    <property type="match status" value="2"/>
</dbReference>
<feature type="region of interest" description="Disordered" evidence="7">
    <location>
        <begin position="53"/>
        <end position="104"/>
    </location>
</feature>
<dbReference type="PANTHER" id="PTHR24215:SF35">
    <property type="entry name" value="MUSCLE LIM PROTEIN MLP84B"/>
    <property type="match status" value="1"/>
</dbReference>
<dbReference type="InterPro" id="IPR001781">
    <property type="entry name" value="Znf_LIM"/>
</dbReference>
<dbReference type="GO" id="GO:0030695">
    <property type="term" value="F:GTPase regulator activity"/>
    <property type="evidence" value="ECO:0007669"/>
    <property type="project" value="UniProtKB-ARBA"/>
</dbReference>
<feature type="compositionally biased region" description="Low complexity" evidence="7">
    <location>
        <begin position="468"/>
        <end position="485"/>
    </location>
</feature>
<evidence type="ECO:0000259" key="8">
    <source>
        <dbReference type="PROSITE" id="PS50023"/>
    </source>
</evidence>
<comment type="caution">
    <text evidence="9">The sequence shown here is derived from an EMBL/GenBank/DDBJ whole genome shotgun (WGS) entry which is preliminary data.</text>
</comment>
<dbReference type="EMBL" id="MU157833">
    <property type="protein sequence ID" value="KAF9532064.1"/>
    <property type="molecule type" value="Genomic_DNA"/>
</dbReference>
<dbReference type="GO" id="GO:0046872">
    <property type="term" value="F:metal ion binding"/>
    <property type="evidence" value="ECO:0007669"/>
    <property type="project" value="UniProtKB-KW"/>
</dbReference>
<dbReference type="AlphaFoldDB" id="A0A9P6ENB4"/>
<feature type="domain" description="LIM zinc-binding" evidence="8">
    <location>
        <begin position="512"/>
        <end position="593"/>
    </location>
</feature>
<sequence length="849" mass="90551">MGFCRRCGDIVAGTRCRCGGTAVAPVIAWNHGNNAISIGSGTEIQDKWSKTYVSKRSVSPMRTSQPLSTGDEQPKPPSSSSGSTIRRFPRPKSTSSLSTTSLSRGVSEHILATTSQASRPPSPLKFSTTFSDPEADILPSLTSQGPIPTLSKVYGSVLQPKESLPLHSCGICSTVFPPDATIHPNPNDPEDTKTFLCRQCFTSNGGSKGNCPSCSRPVLALKSEGGFIHSGGKYWHKGCFTCGGCFKNIGDTPMVDLLGRPTCAECFDNCLKRDHPATPKKKRHSSNNNSPSITSPTSVGSKYDRKSREGSPIIEELEQRLGIIKSRENSPAPPEMRRSVNPSPARSFSAQVDSPKSNRYGQLESRMSPALSNSGRSSGSPRRKSLTSDPDSPFGRSLSQALLRRSQERLKEEPATNLPSDDRPTSPRVRSDLSDISRTLFKESSPTIKTRRSSSAHDNIRASPPRMSSNPPSTHTTPTTSPSTTKTRRLSSIQASPLTKSTSSPVTITTSSLCGKCRQPILNPRQGGQFVTIPGTDENDSPKLYHNDCFKCVVCDKPFGDPKKGQSSFVFTLTGPCHVNCAPTHQYVPTARKPPEIKPLEISARDILDPPMKSTVPLKSAGSMGPPSSRLERPLSMGASKAPMPRFGGQSACPGCQKAVSPMERGVVPGPQGTKWHASCLVCGGKKEMTAARLLGREDKKKGQPGCGKRLDSAAKSDGEGGIWCRECLLLIGIGGSPQTSPTRSPLVPSFTGGSNSSRIAPQMTGTTTIVRQFTGMSSGGSDAIMRQLTGAGMGPTRSISPTKQLGARPGVVRPRPKSVIGMRSSKSIDEGRGMFLVRQMTGGAGTLE</sequence>
<keyword evidence="6" id="KW-0440">LIM domain</keyword>
<feature type="compositionally biased region" description="Polar residues" evidence="7">
    <location>
        <begin position="752"/>
        <end position="762"/>
    </location>
</feature>
<evidence type="ECO:0000256" key="4">
    <source>
        <dbReference type="ARBA" id="ARBA00022833"/>
    </source>
</evidence>
<feature type="compositionally biased region" description="Low complexity" evidence="7">
    <location>
        <begin position="499"/>
        <end position="509"/>
    </location>
</feature>
<keyword evidence="4 6" id="KW-0862">Zinc</keyword>
<dbReference type="Gene3D" id="2.10.110.10">
    <property type="entry name" value="Cysteine Rich Protein"/>
    <property type="match status" value="3"/>
</dbReference>
<evidence type="ECO:0000256" key="3">
    <source>
        <dbReference type="ARBA" id="ARBA00022737"/>
    </source>
</evidence>
<name>A0A9P6ENB4_9AGAR</name>
<feature type="compositionally biased region" description="Low complexity" evidence="7">
    <location>
        <begin position="286"/>
        <end position="298"/>
    </location>
</feature>
<dbReference type="GO" id="GO:0005737">
    <property type="term" value="C:cytoplasm"/>
    <property type="evidence" value="ECO:0007669"/>
    <property type="project" value="TreeGrafter"/>
</dbReference>
<feature type="region of interest" description="Disordered" evidence="7">
    <location>
        <begin position="794"/>
        <end position="818"/>
    </location>
</feature>
<accession>A0A9P6ENB4</accession>
<feature type="region of interest" description="Disordered" evidence="7">
    <location>
        <begin position="277"/>
        <end position="509"/>
    </location>
</feature>
<keyword evidence="3" id="KW-0677">Repeat</keyword>
<keyword evidence="10" id="KW-1185">Reference proteome</keyword>
<protein>
    <recommendedName>
        <fullName evidence="8">LIM zinc-binding domain-containing protein</fullName>
    </recommendedName>
</protein>
<proteinExistence type="predicted"/>
<dbReference type="Pfam" id="PF00412">
    <property type="entry name" value="LIM"/>
    <property type="match status" value="1"/>
</dbReference>
<feature type="compositionally biased region" description="Polar residues" evidence="7">
    <location>
        <begin position="436"/>
        <end position="448"/>
    </location>
</feature>
<feature type="compositionally biased region" description="Polar residues" evidence="7">
    <location>
        <begin position="340"/>
        <end position="360"/>
    </location>
</feature>
<dbReference type="Proteomes" id="UP000807306">
    <property type="component" value="Unassembled WGS sequence"/>
</dbReference>
<dbReference type="PROSITE" id="PS00478">
    <property type="entry name" value="LIM_DOMAIN_1"/>
    <property type="match status" value="1"/>
</dbReference>
<feature type="compositionally biased region" description="Low complexity" evidence="7">
    <location>
        <begin position="93"/>
        <end position="103"/>
    </location>
</feature>
<dbReference type="PANTHER" id="PTHR24215">
    <property type="entry name" value="RHO-GTPASE-ACTIVATING PROTEIN LRG1"/>
    <property type="match status" value="1"/>
</dbReference>
<evidence type="ECO:0000313" key="10">
    <source>
        <dbReference type="Proteomes" id="UP000807306"/>
    </source>
</evidence>
<evidence type="ECO:0000256" key="2">
    <source>
        <dbReference type="ARBA" id="ARBA00022723"/>
    </source>
</evidence>
<feature type="compositionally biased region" description="Basic and acidic residues" evidence="7">
    <location>
        <begin position="405"/>
        <end position="435"/>
    </location>
</feature>
<feature type="domain" description="LIM zinc-binding" evidence="8">
    <location>
        <begin position="209"/>
        <end position="273"/>
    </location>
</feature>
<keyword evidence="5" id="KW-0539">Nucleus</keyword>
<evidence type="ECO:0000256" key="6">
    <source>
        <dbReference type="PROSITE-ProRule" id="PRU00125"/>
    </source>
</evidence>
<dbReference type="PROSITE" id="PS50023">
    <property type="entry name" value="LIM_DOMAIN_2"/>
    <property type="match status" value="2"/>
</dbReference>
<gene>
    <name evidence="9" type="ORF">CPB83DRAFT_891392</name>
</gene>
<dbReference type="SMART" id="SM00132">
    <property type="entry name" value="LIM"/>
    <property type="match status" value="2"/>
</dbReference>
<feature type="compositionally biased region" description="Polar residues" evidence="7">
    <location>
        <begin position="53"/>
        <end position="71"/>
    </location>
</feature>
<feature type="compositionally biased region" description="Low complexity" evidence="7">
    <location>
        <begin position="368"/>
        <end position="380"/>
    </location>
</feature>
<dbReference type="GO" id="GO:0005634">
    <property type="term" value="C:nucleus"/>
    <property type="evidence" value="ECO:0007669"/>
    <property type="project" value="UniProtKB-SubCell"/>
</dbReference>
<evidence type="ECO:0000256" key="7">
    <source>
        <dbReference type="SAM" id="MobiDB-lite"/>
    </source>
</evidence>
<organism evidence="9 10">
    <name type="scientific">Crepidotus variabilis</name>
    <dbReference type="NCBI Taxonomy" id="179855"/>
    <lineage>
        <taxon>Eukaryota</taxon>
        <taxon>Fungi</taxon>
        <taxon>Dikarya</taxon>
        <taxon>Basidiomycota</taxon>
        <taxon>Agaricomycotina</taxon>
        <taxon>Agaricomycetes</taxon>
        <taxon>Agaricomycetidae</taxon>
        <taxon>Agaricales</taxon>
        <taxon>Agaricineae</taxon>
        <taxon>Crepidotaceae</taxon>
        <taxon>Crepidotus</taxon>
    </lineage>
</organism>
<feature type="region of interest" description="Disordered" evidence="7">
    <location>
        <begin position="112"/>
        <end position="131"/>
    </location>
</feature>
<evidence type="ECO:0000313" key="9">
    <source>
        <dbReference type="EMBL" id="KAF9532064.1"/>
    </source>
</evidence>
<reference evidence="9" key="1">
    <citation type="submission" date="2020-11" db="EMBL/GenBank/DDBJ databases">
        <authorList>
            <consortium name="DOE Joint Genome Institute"/>
            <person name="Ahrendt S."/>
            <person name="Riley R."/>
            <person name="Andreopoulos W."/>
            <person name="Labutti K."/>
            <person name="Pangilinan J."/>
            <person name="Ruiz-Duenas F.J."/>
            <person name="Barrasa J.M."/>
            <person name="Sanchez-Garcia M."/>
            <person name="Camarero S."/>
            <person name="Miyauchi S."/>
            <person name="Serrano A."/>
            <person name="Linde D."/>
            <person name="Babiker R."/>
            <person name="Drula E."/>
            <person name="Ayuso-Fernandez I."/>
            <person name="Pacheco R."/>
            <person name="Padilla G."/>
            <person name="Ferreira P."/>
            <person name="Barriuso J."/>
            <person name="Kellner H."/>
            <person name="Castanera R."/>
            <person name="Alfaro M."/>
            <person name="Ramirez L."/>
            <person name="Pisabarro A.G."/>
            <person name="Kuo A."/>
            <person name="Tritt A."/>
            <person name="Lipzen A."/>
            <person name="He G."/>
            <person name="Yan M."/>
            <person name="Ng V."/>
            <person name="Cullen D."/>
            <person name="Martin F."/>
            <person name="Rosso M.-N."/>
            <person name="Henrissat B."/>
            <person name="Hibbett D."/>
            <person name="Martinez A.T."/>
            <person name="Grigoriev I.V."/>
        </authorList>
    </citation>
    <scope>NUCLEOTIDE SEQUENCE</scope>
    <source>
        <strain evidence="9">CBS 506.95</strain>
    </source>
</reference>
<dbReference type="OrthoDB" id="1112565at2759"/>
<keyword evidence="2 6" id="KW-0479">Metal-binding</keyword>
<comment type="subcellular location">
    <subcellularLocation>
        <location evidence="1">Nucleus</location>
    </subcellularLocation>
</comment>